<feature type="domain" description="Cell envelope-related transcriptional attenuator" evidence="3">
    <location>
        <begin position="105"/>
        <end position="246"/>
    </location>
</feature>
<sequence>MAKDKHKVKPPIGRANGILLVVSILLIVGAVLVAGYTSIMNWTPLAEVEETVNSDGSTVQGSVATIDEDIKTPESEAGRVVNFLVAGIDYNTTDATAGVSRGKLTDVIMVVQIDLETGSVSALQIPRDTWVGTNVSATGKINAVYGLSGIDGLAEVIYDRLLIPIDHYVTVDMDGFIAIVDAIGGVTITIDETFTLEGVTFTPGTHTLSGIEAEKFVRERHSRSGGDIGRINAQRQFLAALFSEMKDLSASELTSLASVVMQNVTTDLSVGTALSLVQEILTMDTDNMSFYMLPGQTATAYNGQSIWSAHKDELAAILNEHFRPYSDKVPAENLPIEEVANTVDYYDDNSATVTDILEGNDGEEDNAA</sequence>
<dbReference type="Gene3D" id="3.40.630.190">
    <property type="entry name" value="LCP protein"/>
    <property type="match status" value="1"/>
</dbReference>
<proteinExistence type="inferred from homology"/>
<feature type="transmembrane region" description="Helical" evidence="2">
    <location>
        <begin position="12"/>
        <end position="36"/>
    </location>
</feature>
<evidence type="ECO:0000313" key="4">
    <source>
        <dbReference type="EMBL" id="HIR60230.1"/>
    </source>
</evidence>
<dbReference type="PANTHER" id="PTHR33392">
    <property type="entry name" value="POLYISOPRENYL-TEICHOIC ACID--PEPTIDOGLYCAN TEICHOIC ACID TRANSFERASE TAGU"/>
    <property type="match status" value="1"/>
</dbReference>
<evidence type="ECO:0000259" key="3">
    <source>
        <dbReference type="Pfam" id="PF03816"/>
    </source>
</evidence>
<dbReference type="AlphaFoldDB" id="A0A9D1DWF4"/>
<dbReference type="Pfam" id="PF03816">
    <property type="entry name" value="LytR_cpsA_psr"/>
    <property type="match status" value="1"/>
</dbReference>
<reference evidence="4" key="1">
    <citation type="submission" date="2020-10" db="EMBL/GenBank/DDBJ databases">
        <authorList>
            <person name="Gilroy R."/>
        </authorList>
    </citation>
    <scope>NUCLEOTIDE SEQUENCE</scope>
    <source>
        <strain evidence="4">CHK189-12415</strain>
    </source>
</reference>
<evidence type="ECO:0000256" key="1">
    <source>
        <dbReference type="ARBA" id="ARBA00006068"/>
    </source>
</evidence>
<evidence type="ECO:0000256" key="2">
    <source>
        <dbReference type="SAM" id="Phobius"/>
    </source>
</evidence>
<keyword evidence="2" id="KW-0812">Transmembrane</keyword>
<organism evidence="4 5">
    <name type="scientific">Candidatus Faecivivens stercoravium</name>
    <dbReference type="NCBI Taxonomy" id="2840803"/>
    <lineage>
        <taxon>Bacteria</taxon>
        <taxon>Bacillati</taxon>
        <taxon>Bacillota</taxon>
        <taxon>Clostridia</taxon>
        <taxon>Eubacteriales</taxon>
        <taxon>Oscillospiraceae</taxon>
        <taxon>Oscillospiraceae incertae sedis</taxon>
        <taxon>Candidatus Faecivivens</taxon>
    </lineage>
</organism>
<comment type="caution">
    <text evidence="4">The sequence shown here is derived from an EMBL/GenBank/DDBJ whole genome shotgun (WGS) entry which is preliminary data.</text>
</comment>
<gene>
    <name evidence="4" type="ORF">IAB37_01460</name>
</gene>
<keyword evidence="2" id="KW-1133">Transmembrane helix</keyword>
<dbReference type="EMBL" id="DVHA01000045">
    <property type="protein sequence ID" value="HIR60230.1"/>
    <property type="molecule type" value="Genomic_DNA"/>
</dbReference>
<accession>A0A9D1DWF4</accession>
<dbReference type="InterPro" id="IPR004474">
    <property type="entry name" value="LytR_CpsA_psr"/>
</dbReference>
<comment type="similarity">
    <text evidence="1">Belongs to the LytR/CpsA/Psr (LCP) family.</text>
</comment>
<dbReference type="NCBIfam" id="TIGR00350">
    <property type="entry name" value="lytR_cpsA_psr"/>
    <property type="match status" value="1"/>
</dbReference>
<keyword evidence="2" id="KW-0472">Membrane</keyword>
<evidence type="ECO:0000313" key="5">
    <source>
        <dbReference type="Proteomes" id="UP000824241"/>
    </source>
</evidence>
<reference evidence="4" key="2">
    <citation type="journal article" date="2021" name="PeerJ">
        <title>Extensive microbial diversity within the chicken gut microbiome revealed by metagenomics and culture.</title>
        <authorList>
            <person name="Gilroy R."/>
            <person name="Ravi A."/>
            <person name="Getino M."/>
            <person name="Pursley I."/>
            <person name="Horton D.L."/>
            <person name="Alikhan N.F."/>
            <person name="Baker D."/>
            <person name="Gharbi K."/>
            <person name="Hall N."/>
            <person name="Watson M."/>
            <person name="Adriaenssens E.M."/>
            <person name="Foster-Nyarko E."/>
            <person name="Jarju S."/>
            <person name="Secka A."/>
            <person name="Antonio M."/>
            <person name="Oren A."/>
            <person name="Chaudhuri R.R."/>
            <person name="La Ragione R."/>
            <person name="Hildebrand F."/>
            <person name="Pallen M.J."/>
        </authorList>
    </citation>
    <scope>NUCLEOTIDE SEQUENCE</scope>
    <source>
        <strain evidence="4">CHK189-12415</strain>
    </source>
</reference>
<dbReference type="Proteomes" id="UP000824241">
    <property type="component" value="Unassembled WGS sequence"/>
</dbReference>
<name>A0A9D1DWF4_9FIRM</name>
<dbReference type="PANTHER" id="PTHR33392:SF6">
    <property type="entry name" value="POLYISOPRENYL-TEICHOIC ACID--PEPTIDOGLYCAN TEICHOIC ACID TRANSFERASE TAGU"/>
    <property type="match status" value="1"/>
</dbReference>
<protein>
    <submittedName>
        <fullName evidence="4">LCP family protein</fullName>
    </submittedName>
</protein>
<dbReference type="InterPro" id="IPR050922">
    <property type="entry name" value="LytR/CpsA/Psr_CW_biosynth"/>
</dbReference>